<name>A0A317EUS7_9SPHI</name>
<feature type="transmembrane region" description="Helical" evidence="1">
    <location>
        <begin position="83"/>
        <end position="108"/>
    </location>
</feature>
<evidence type="ECO:0000313" key="2">
    <source>
        <dbReference type="EMBL" id="PWS30225.1"/>
    </source>
</evidence>
<dbReference type="EMBL" id="QGNY01000008">
    <property type="protein sequence ID" value="PWS30225.1"/>
    <property type="molecule type" value="Genomic_DNA"/>
</dbReference>
<dbReference type="Proteomes" id="UP000245391">
    <property type="component" value="Unassembled WGS sequence"/>
</dbReference>
<sequence length="111" mass="12907">MFINFGKLEKLLNYYEDEFTPCDQCGASEVTYRIVQNYFYILHVPFFPEEKFTAMNCENCGYSHSRVISDNSKMYEKLSPTPLYFYTGAIILSIIFLSLLVTGLYAFLIDS</sequence>
<protein>
    <recommendedName>
        <fullName evidence="4">Zinc-ribbon 15 domain-containing protein</fullName>
    </recommendedName>
</protein>
<dbReference type="AlphaFoldDB" id="A0A317EUS7"/>
<reference evidence="3" key="1">
    <citation type="submission" date="2018-05" db="EMBL/GenBank/DDBJ databases">
        <title>Pedobacter paludis sp. nov., isolated from wetland soil.</title>
        <authorList>
            <person name="Zhang Y."/>
        </authorList>
    </citation>
    <scope>NUCLEOTIDE SEQUENCE [LARGE SCALE GENOMIC DNA]</scope>
    <source>
        <strain evidence="3">R-8</strain>
    </source>
</reference>
<organism evidence="2 3">
    <name type="scientific">Pedobacter paludis</name>
    <dbReference type="NCBI Taxonomy" id="2203212"/>
    <lineage>
        <taxon>Bacteria</taxon>
        <taxon>Pseudomonadati</taxon>
        <taxon>Bacteroidota</taxon>
        <taxon>Sphingobacteriia</taxon>
        <taxon>Sphingobacteriales</taxon>
        <taxon>Sphingobacteriaceae</taxon>
        <taxon>Pedobacter</taxon>
    </lineage>
</organism>
<keyword evidence="1" id="KW-0812">Transmembrane</keyword>
<keyword evidence="1" id="KW-1133">Transmembrane helix</keyword>
<proteinExistence type="predicted"/>
<accession>A0A317EUS7</accession>
<evidence type="ECO:0008006" key="4">
    <source>
        <dbReference type="Google" id="ProtNLM"/>
    </source>
</evidence>
<dbReference type="RefSeq" id="WP_109932245.1">
    <property type="nucleotide sequence ID" value="NZ_QGNY01000008.1"/>
</dbReference>
<gene>
    <name evidence="2" type="ORF">DF947_19905</name>
</gene>
<keyword evidence="3" id="KW-1185">Reference proteome</keyword>
<dbReference type="OrthoDB" id="766141at2"/>
<evidence type="ECO:0000313" key="3">
    <source>
        <dbReference type="Proteomes" id="UP000245391"/>
    </source>
</evidence>
<evidence type="ECO:0000256" key="1">
    <source>
        <dbReference type="SAM" id="Phobius"/>
    </source>
</evidence>
<keyword evidence="1" id="KW-0472">Membrane</keyword>
<comment type="caution">
    <text evidence="2">The sequence shown here is derived from an EMBL/GenBank/DDBJ whole genome shotgun (WGS) entry which is preliminary data.</text>
</comment>